<evidence type="ECO:0000313" key="4">
    <source>
        <dbReference type="Proteomes" id="UP000243605"/>
    </source>
</evidence>
<dbReference type="InterPro" id="IPR005531">
    <property type="entry name" value="Asp23"/>
</dbReference>
<keyword evidence="4" id="KW-1185">Reference proteome</keyword>
<reference evidence="2" key="3">
    <citation type="submission" date="2021-09" db="EMBL/GenBank/DDBJ databases">
        <authorList>
            <person name="Gilroy R."/>
        </authorList>
    </citation>
    <scope>NUCLEOTIDE SEQUENCE</scope>
    <source>
        <strain evidence="2">6019</strain>
    </source>
</reference>
<organism evidence="3 4">
    <name type="scientific">Aliicoccus persicus</name>
    <dbReference type="NCBI Taxonomy" id="930138"/>
    <lineage>
        <taxon>Bacteria</taxon>
        <taxon>Bacillati</taxon>
        <taxon>Bacillota</taxon>
        <taxon>Bacilli</taxon>
        <taxon>Bacillales</taxon>
        <taxon>Staphylococcaceae</taxon>
        <taxon>Aliicoccus</taxon>
    </lineage>
</organism>
<protein>
    <submittedName>
        <fullName evidence="2">Asp23/Gls24 family envelope stress response protein</fullName>
    </submittedName>
</protein>
<comment type="similarity">
    <text evidence="1">Belongs to the asp23 family.</text>
</comment>
<reference evidence="3 4" key="1">
    <citation type="submission" date="2016-10" db="EMBL/GenBank/DDBJ databases">
        <authorList>
            <person name="Varghese N."/>
            <person name="Submissions S."/>
        </authorList>
    </citation>
    <scope>NUCLEOTIDE SEQUENCE [LARGE SCALE GENOMIC DNA]</scope>
    <source>
        <strain evidence="3 4">IBRC-M10081</strain>
    </source>
</reference>
<dbReference type="PANTHER" id="PTHR34297">
    <property type="entry name" value="HYPOTHETICAL CYTOSOLIC PROTEIN-RELATED"/>
    <property type="match status" value="1"/>
</dbReference>
<dbReference type="PANTHER" id="PTHR34297:SF2">
    <property type="entry name" value="ASP23_GLS24 FAMILY ENVELOPE STRESS RESPONSE PROTEIN"/>
    <property type="match status" value="1"/>
</dbReference>
<gene>
    <name evidence="2" type="ORF">K8V35_03050</name>
    <name evidence="3" type="ORF">SAMN05192557_0146</name>
</gene>
<dbReference type="Pfam" id="PF03780">
    <property type="entry name" value="Asp23"/>
    <property type="match status" value="1"/>
</dbReference>
<reference evidence="2" key="2">
    <citation type="journal article" date="2021" name="PeerJ">
        <title>Extensive microbial diversity within the chicken gut microbiome revealed by metagenomics and culture.</title>
        <authorList>
            <person name="Gilroy R."/>
            <person name="Ravi A."/>
            <person name="Getino M."/>
            <person name="Pursley I."/>
            <person name="Horton D.L."/>
            <person name="Alikhan N.F."/>
            <person name="Baker D."/>
            <person name="Gharbi K."/>
            <person name="Hall N."/>
            <person name="Watson M."/>
            <person name="Adriaenssens E.M."/>
            <person name="Foster-Nyarko E."/>
            <person name="Jarju S."/>
            <person name="Secka A."/>
            <person name="Antonio M."/>
            <person name="Oren A."/>
            <person name="Chaudhuri R.R."/>
            <person name="La Ragione R."/>
            <person name="Hildebrand F."/>
            <person name="Pallen M.J."/>
        </authorList>
    </citation>
    <scope>NUCLEOTIDE SEQUENCE</scope>
    <source>
        <strain evidence="2">6019</strain>
    </source>
</reference>
<evidence type="ECO:0000313" key="2">
    <source>
        <dbReference type="EMBL" id="HJE19313.1"/>
    </source>
</evidence>
<dbReference type="OrthoDB" id="9791482at2"/>
<sequence length="123" mass="13144">MTLEIKNEFGSIGISEDVIATLAGSTAVESYGIVGMASKSQVRDGVSELLGIENYSRGVVVELKDDQLTIDLFIIVGYGVKISEVASNIQGAVKYKLENTLGLEISAVNIHVQGVRIINNESE</sequence>
<dbReference type="AlphaFoldDB" id="A0A662Z0B0"/>
<evidence type="ECO:0000256" key="1">
    <source>
        <dbReference type="ARBA" id="ARBA00005721"/>
    </source>
</evidence>
<evidence type="ECO:0000313" key="3">
    <source>
        <dbReference type="EMBL" id="SEV81225.1"/>
    </source>
</evidence>
<dbReference type="RefSeq" id="WP_091472840.1">
    <property type="nucleotide sequence ID" value="NZ_FOIT01000001.1"/>
</dbReference>
<dbReference type="Proteomes" id="UP000243605">
    <property type="component" value="Unassembled WGS sequence"/>
</dbReference>
<name>A0A662Z0B0_9STAP</name>
<dbReference type="EMBL" id="FOIT01000001">
    <property type="protein sequence ID" value="SEV81225.1"/>
    <property type="molecule type" value="Genomic_DNA"/>
</dbReference>
<dbReference type="Proteomes" id="UP000763505">
    <property type="component" value="Unassembled WGS sequence"/>
</dbReference>
<proteinExistence type="inferred from homology"/>
<dbReference type="EMBL" id="DYYI01000028">
    <property type="protein sequence ID" value="HJE19313.1"/>
    <property type="molecule type" value="Genomic_DNA"/>
</dbReference>
<accession>A0A662Z0B0</accession>